<dbReference type="EMBL" id="UZAM01008334">
    <property type="protein sequence ID" value="VDP04456.1"/>
    <property type="molecule type" value="Genomic_DNA"/>
</dbReference>
<gene>
    <name evidence="1" type="ORF">SBAD_LOCUS4467</name>
</gene>
<reference evidence="3" key="1">
    <citation type="submission" date="2016-06" db="UniProtKB">
        <authorList>
            <consortium name="WormBaseParasite"/>
        </authorList>
    </citation>
    <scope>IDENTIFICATION</scope>
</reference>
<keyword evidence="2" id="KW-1185">Reference proteome</keyword>
<evidence type="ECO:0000313" key="2">
    <source>
        <dbReference type="Proteomes" id="UP000270296"/>
    </source>
</evidence>
<evidence type="ECO:0000313" key="3">
    <source>
        <dbReference type="WBParaSite" id="SBAD_0000465801-mRNA-1"/>
    </source>
</evidence>
<dbReference type="WBParaSite" id="SBAD_0000465801-mRNA-1">
    <property type="protein sequence ID" value="SBAD_0000465801-mRNA-1"/>
    <property type="gene ID" value="SBAD_0000465801"/>
</dbReference>
<dbReference type="AlphaFoldDB" id="A0A183ILH1"/>
<sequence length="147" mass="16217">MSNKERYVSKGFLYECRVNQQSNCENCPGVSSVSHDIVGCATFDALDNPIEHPFGARWIEQGSQSQFKFTMECEKNGSEVKKRVVQCGFETSTGAARFIDVRCMQRIGSKLVACISRPDGSVEIQIHPVPVDGSKTITLSNLGLSYC</sequence>
<protein>
    <submittedName>
        <fullName evidence="1 3">Uncharacterized protein</fullName>
    </submittedName>
</protein>
<reference evidence="1" key="2">
    <citation type="submission" date="2018-11" db="EMBL/GenBank/DDBJ databases">
        <authorList>
            <consortium name="Pathogen Informatics"/>
        </authorList>
    </citation>
    <scope>NUCLEOTIDE SEQUENCE [LARGE SCALE GENOMIC DNA]</scope>
</reference>
<dbReference type="OrthoDB" id="5911931at2759"/>
<proteinExistence type="predicted"/>
<evidence type="ECO:0000313" key="1">
    <source>
        <dbReference type="EMBL" id="VDP04456.1"/>
    </source>
</evidence>
<accession>A0A183ILH1</accession>
<dbReference type="Proteomes" id="UP000270296">
    <property type="component" value="Unassembled WGS sequence"/>
</dbReference>
<organism evidence="3">
    <name type="scientific">Soboliphyme baturini</name>
    <dbReference type="NCBI Taxonomy" id="241478"/>
    <lineage>
        <taxon>Eukaryota</taxon>
        <taxon>Metazoa</taxon>
        <taxon>Ecdysozoa</taxon>
        <taxon>Nematoda</taxon>
        <taxon>Enoplea</taxon>
        <taxon>Dorylaimia</taxon>
        <taxon>Dioctophymatida</taxon>
        <taxon>Dioctophymatoidea</taxon>
        <taxon>Soboliphymatidae</taxon>
        <taxon>Soboliphyme</taxon>
    </lineage>
</organism>
<name>A0A183ILH1_9BILA</name>